<gene>
    <name evidence="2" type="ORF">A2720_00760</name>
</gene>
<accession>A0A1F5NVC3</accession>
<dbReference type="Gene3D" id="1.10.1760.20">
    <property type="match status" value="1"/>
</dbReference>
<evidence type="ECO:0000313" key="3">
    <source>
        <dbReference type="Proteomes" id="UP000178892"/>
    </source>
</evidence>
<feature type="transmembrane region" description="Helical" evidence="1">
    <location>
        <begin position="7"/>
        <end position="26"/>
    </location>
</feature>
<keyword evidence="1" id="KW-0472">Membrane</keyword>
<dbReference type="AlphaFoldDB" id="A0A1F5NVC3"/>
<feature type="transmembrane region" description="Helical" evidence="1">
    <location>
        <begin position="77"/>
        <end position="94"/>
    </location>
</feature>
<dbReference type="EMBL" id="MFEL01000007">
    <property type="protein sequence ID" value="OGE81611.1"/>
    <property type="molecule type" value="Genomic_DNA"/>
</dbReference>
<feature type="transmembrane region" description="Helical" evidence="1">
    <location>
        <begin position="148"/>
        <end position="171"/>
    </location>
</feature>
<dbReference type="Proteomes" id="UP000178892">
    <property type="component" value="Unassembled WGS sequence"/>
</dbReference>
<feature type="transmembrane region" description="Helical" evidence="1">
    <location>
        <begin position="183"/>
        <end position="204"/>
    </location>
</feature>
<keyword evidence="1" id="KW-0812">Transmembrane</keyword>
<feature type="transmembrane region" description="Helical" evidence="1">
    <location>
        <begin position="120"/>
        <end position="136"/>
    </location>
</feature>
<proteinExistence type="predicted"/>
<protein>
    <recommendedName>
        <fullName evidence="4">ECF transporter S component</fullName>
    </recommendedName>
</protein>
<dbReference type="STRING" id="1817825.A2720_00760"/>
<organism evidence="2 3">
    <name type="scientific">Candidatus Doudnabacteria bacterium RIFCSPHIGHO2_01_FULL_46_24</name>
    <dbReference type="NCBI Taxonomy" id="1817825"/>
    <lineage>
        <taxon>Bacteria</taxon>
        <taxon>Candidatus Doudnaibacteriota</taxon>
    </lineage>
</organism>
<evidence type="ECO:0000313" key="2">
    <source>
        <dbReference type="EMBL" id="OGE81611.1"/>
    </source>
</evidence>
<feature type="transmembrane region" description="Helical" evidence="1">
    <location>
        <begin position="46"/>
        <end position="65"/>
    </location>
</feature>
<sequence length="229" mass="25501">MKLDKKTSVFIGLFIVLGLVALQFKLSNLAGSKVSFTVFDAFGPMAGAFLGPIFGALSVFLMQAINFLIHGAFAADWGTYVRFIPPLFAAMYFGKRTKLNIWVPLLAIVSFNIDPVGRSVWYYSLFWLIPIICYFWQERLLLARSLGATFMAHAVGGAIWIHAFALPKAVWIGLIPVVAMERLLFAAGIALSYLVLNNVINLLVEKKLLSAGLTLDPRYLWRRKQGSHV</sequence>
<comment type="caution">
    <text evidence="2">The sequence shown here is derived from an EMBL/GenBank/DDBJ whole genome shotgun (WGS) entry which is preliminary data.</text>
</comment>
<evidence type="ECO:0000256" key="1">
    <source>
        <dbReference type="SAM" id="Phobius"/>
    </source>
</evidence>
<evidence type="ECO:0008006" key="4">
    <source>
        <dbReference type="Google" id="ProtNLM"/>
    </source>
</evidence>
<name>A0A1F5NVC3_9BACT</name>
<reference evidence="2 3" key="1">
    <citation type="journal article" date="2016" name="Nat. Commun.">
        <title>Thousands of microbial genomes shed light on interconnected biogeochemical processes in an aquifer system.</title>
        <authorList>
            <person name="Anantharaman K."/>
            <person name="Brown C.T."/>
            <person name="Hug L.A."/>
            <person name="Sharon I."/>
            <person name="Castelle C.J."/>
            <person name="Probst A.J."/>
            <person name="Thomas B.C."/>
            <person name="Singh A."/>
            <person name="Wilkins M.J."/>
            <person name="Karaoz U."/>
            <person name="Brodie E.L."/>
            <person name="Williams K.H."/>
            <person name="Hubbard S.S."/>
            <person name="Banfield J.F."/>
        </authorList>
    </citation>
    <scope>NUCLEOTIDE SEQUENCE [LARGE SCALE GENOMIC DNA]</scope>
</reference>
<keyword evidence="1" id="KW-1133">Transmembrane helix</keyword>